<evidence type="ECO:0000256" key="3">
    <source>
        <dbReference type="ARBA" id="ARBA00023295"/>
    </source>
</evidence>
<dbReference type="Pfam" id="PF00251">
    <property type="entry name" value="Glyco_hydro_32N"/>
    <property type="match status" value="1"/>
</dbReference>
<dbReference type="GeneID" id="66065498"/>
<protein>
    <recommendedName>
        <fullName evidence="9">Arabinanase/levansucrase/invertase</fullName>
    </recommendedName>
</protein>
<dbReference type="KEGG" id="uvi:66065498"/>
<keyword evidence="8" id="KW-1185">Reference proteome</keyword>
<evidence type="ECO:0000313" key="8">
    <source>
        <dbReference type="Proteomes" id="UP000027002"/>
    </source>
</evidence>
<dbReference type="InterPro" id="IPR023296">
    <property type="entry name" value="Glyco_hydro_beta-prop_sf"/>
</dbReference>
<dbReference type="InterPro" id="IPR001362">
    <property type="entry name" value="Glyco_hydro_32"/>
</dbReference>
<dbReference type="SUPFAM" id="SSF75005">
    <property type="entry name" value="Arabinanase/levansucrase/invertase"/>
    <property type="match status" value="1"/>
</dbReference>
<dbReference type="GO" id="GO:0004575">
    <property type="term" value="F:sucrose alpha-glucosidase activity"/>
    <property type="evidence" value="ECO:0007669"/>
    <property type="project" value="TreeGrafter"/>
</dbReference>
<dbReference type="Pfam" id="PF08244">
    <property type="entry name" value="Glyco_hydro_32C"/>
    <property type="match status" value="1"/>
</dbReference>
<reference evidence="7" key="1">
    <citation type="submission" date="2020-03" db="EMBL/GenBank/DDBJ databases">
        <title>A mixture of massive structural variations and highly conserved coding sequences in Ustilaginoidea virens genome.</title>
        <authorList>
            <person name="Zhang K."/>
            <person name="Zhao Z."/>
            <person name="Zhang Z."/>
            <person name="Li Y."/>
            <person name="Hsiang T."/>
            <person name="Sun W."/>
        </authorList>
    </citation>
    <scope>NUCLEOTIDE SEQUENCE</scope>
    <source>
        <strain evidence="7">UV-8b</strain>
    </source>
</reference>
<dbReference type="InterPro" id="IPR013148">
    <property type="entry name" value="Glyco_hydro_32_N"/>
</dbReference>
<dbReference type="GO" id="GO:0005737">
    <property type="term" value="C:cytoplasm"/>
    <property type="evidence" value="ECO:0007669"/>
    <property type="project" value="TreeGrafter"/>
</dbReference>
<dbReference type="SUPFAM" id="SSF49899">
    <property type="entry name" value="Concanavalin A-like lectins/glucanases"/>
    <property type="match status" value="1"/>
</dbReference>
<sequence>MHPSSYFFNVSPNDLLLSPAPREMAYSRHRPTCHFIAPHSWSNDPCGAVYVPESRQYLICYQWNPGTTEGGNCAWGMAKSDDLVTWQDCMPAIWNGSSYDCAGVFSGSIVSRLVDGRRVLYLFYTSVSAVPIHWSKPYLEGCETQSVAISTDLGQTWVRHAANPLMRGPPRAAATTGWRDPFVSPSRSLSDALGISRLTDYMLLASGERGRGPELHLYKSSDLQSWEYVSLLLDVDLHSLVSDRSSRRWGISFECASFFSVGDTDYLVVGVEETEGSKHHNGHYILWLGGKFVLDGATAAPRFRIDSHSMLDHGILYAAHVFRDEENRLLQLGWADETAKKHVVQGQGWAGCLGLPRELVQVCRPLDARAASWPEWQVDDAAGTMTTLGVRPAPQLEKLRPAAPCSLASFSRLQSQNYEVRATFSNLTGAERFTLNVLQAPDSAEVTRIIFDTRRQEITVDRSKSSLKQLGTATPDSGSLRLLPGEHLDVRVFVDVSIIEVYANDRFALTSRVYPSLDSSTGASCDFGDFPEAGVSFECWHGLQSAWPGRELGCGMLLPELLPKAGTAVDSSERVIAVTEMAVEMTAAS</sequence>
<dbReference type="OrthoDB" id="4956915at2759"/>
<dbReference type="PANTHER" id="PTHR42800:SF3">
    <property type="entry name" value="GLYCOSYL HYDROLASE FAMILY 32 N-TERMINAL DOMAIN-CONTAINING PROTEIN"/>
    <property type="match status" value="1"/>
</dbReference>
<dbReference type="EMBL" id="CP072756">
    <property type="protein sequence ID" value="QUC20479.1"/>
    <property type="molecule type" value="Genomic_DNA"/>
</dbReference>
<organism evidence="7 8">
    <name type="scientific">Ustilaginoidea virens</name>
    <name type="common">Rice false smut fungus</name>
    <name type="synonym">Villosiclava virens</name>
    <dbReference type="NCBI Taxonomy" id="1159556"/>
    <lineage>
        <taxon>Eukaryota</taxon>
        <taxon>Fungi</taxon>
        <taxon>Dikarya</taxon>
        <taxon>Ascomycota</taxon>
        <taxon>Pezizomycotina</taxon>
        <taxon>Sordariomycetes</taxon>
        <taxon>Hypocreomycetidae</taxon>
        <taxon>Hypocreales</taxon>
        <taxon>Clavicipitaceae</taxon>
        <taxon>Ustilaginoidea</taxon>
    </lineage>
</organism>
<gene>
    <name evidence="7" type="ORF">UV8b_04720</name>
</gene>
<evidence type="ECO:0000256" key="1">
    <source>
        <dbReference type="ARBA" id="ARBA00009902"/>
    </source>
</evidence>
<evidence type="ECO:0000259" key="5">
    <source>
        <dbReference type="Pfam" id="PF00251"/>
    </source>
</evidence>
<dbReference type="Gene3D" id="2.115.10.20">
    <property type="entry name" value="Glycosyl hydrolase domain, family 43"/>
    <property type="match status" value="1"/>
</dbReference>
<proteinExistence type="inferred from homology"/>
<keyword evidence="2 4" id="KW-0378">Hydrolase</keyword>
<dbReference type="AlphaFoldDB" id="A0A8E5HRT7"/>
<feature type="domain" description="Glycosyl hydrolase family 32 C-terminal" evidence="6">
    <location>
        <begin position="411"/>
        <end position="527"/>
    </location>
</feature>
<name>A0A8E5HRT7_USTVR</name>
<dbReference type="InterPro" id="IPR013320">
    <property type="entry name" value="ConA-like_dom_sf"/>
</dbReference>
<evidence type="ECO:0000256" key="2">
    <source>
        <dbReference type="ARBA" id="ARBA00022801"/>
    </source>
</evidence>
<dbReference type="GO" id="GO:0005987">
    <property type="term" value="P:sucrose catabolic process"/>
    <property type="evidence" value="ECO:0007669"/>
    <property type="project" value="TreeGrafter"/>
</dbReference>
<dbReference type="RefSeq" id="XP_042998152.1">
    <property type="nucleotide sequence ID" value="XM_043142218.1"/>
</dbReference>
<evidence type="ECO:0000313" key="7">
    <source>
        <dbReference type="EMBL" id="QUC20479.1"/>
    </source>
</evidence>
<dbReference type="Gene3D" id="2.60.120.560">
    <property type="entry name" value="Exo-inulinase, domain 1"/>
    <property type="match status" value="1"/>
</dbReference>
<dbReference type="PANTHER" id="PTHR42800">
    <property type="entry name" value="EXOINULINASE INUD (AFU_ORTHOLOGUE AFUA_5G00480)"/>
    <property type="match status" value="1"/>
</dbReference>
<dbReference type="CDD" id="cd18621">
    <property type="entry name" value="GH32_XdINV-like"/>
    <property type="match status" value="1"/>
</dbReference>
<evidence type="ECO:0008006" key="9">
    <source>
        <dbReference type="Google" id="ProtNLM"/>
    </source>
</evidence>
<dbReference type="Proteomes" id="UP000027002">
    <property type="component" value="Chromosome 4"/>
</dbReference>
<accession>A0A8E5HRT7</accession>
<evidence type="ECO:0000256" key="4">
    <source>
        <dbReference type="RuleBase" id="RU362110"/>
    </source>
</evidence>
<keyword evidence="3 4" id="KW-0326">Glycosidase</keyword>
<comment type="similarity">
    <text evidence="1 4">Belongs to the glycosyl hydrolase 32 family.</text>
</comment>
<dbReference type="SMART" id="SM00640">
    <property type="entry name" value="Glyco_32"/>
    <property type="match status" value="1"/>
</dbReference>
<feature type="domain" description="Glycosyl hydrolase family 32 N-terminal" evidence="5">
    <location>
        <begin position="34"/>
        <end position="360"/>
    </location>
</feature>
<dbReference type="InterPro" id="IPR013189">
    <property type="entry name" value="Glyco_hydro_32_C"/>
</dbReference>
<evidence type="ECO:0000259" key="6">
    <source>
        <dbReference type="Pfam" id="PF08244"/>
    </source>
</evidence>